<dbReference type="Gene3D" id="1.10.1410.10">
    <property type="match status" value="1"/>
</dbReference>
<dbReference type="InterPro" id="IPR014492">
    <property type="entry name" value="PolyA_polymerase"/>
</dbReference>
<evidence type="ECO:0000313" key="18">
    <source>
        <dbReference type="Proteomes" id="UP000030655"/>
    </source>
</evidence>
<comment type="function">
    <text evidence="11">Polymerase that creates the 3'-poly(A) tail of mRNA's.</text>
</comment>
<evidence type="ECO:0000259" key="16">
    <source>
        <dbReference type="Pfam" id="PF20750"/>
    </source>
</evidence>
<reference evidence="17 18" key="2">
    <citation type="submission" date="2014-03" db="EMBL/GenBank/DDBJ databases">
        <title>The Genome Sequence of Anncaliia algerae insect isolate PRA339.</title>
        <authorList>
            <consortium name="The Broad Institute Genome Sequencing Platform"/>
            <consortium name="The Broad Institute Genome Sequencing Center for Infectious Disease"/>
            <person name="Cuomo C."/>
            <person name="Becnel J."/>
            <person name="Sanscrainte N."/>
            <person name="Walker B."/>
            <person name="Young S.K."/>
            <person name="Zeng Q."/>
            <person name="Gargeya S."/>
            <person name="Fitzgerald M."/>
            <person name="Haas B."/>
            <person name="Abouelleil A."/>
            <person name="Alvarado L."/>
            <person name="Arachchi H.M."/>
            <person name="Berlin A.M."/>
            <person name="Chapman S.B."/>
            <person name="Dewar J."/>
            <person name="Goldberg J."/>
            <person name="Griggs A."/>
            <person name="Gujja S."/>
            <person name="Hansen M."/>
            <person name="Howarth C."/>
            <person name="Imamovic A."/>
            <person name="Larimer J."/>
            <person name="McCowan C."/>
            <person name="Murphy C."/>
            <person name="Neiman D."/>
            <person name="Pearson M."/>
            <person name="Priest M."/>
            <person name="Roberts A."/>
            <person name="Saif S."/>
            <person name="Shea T."/>
            <person name="Sisk P."/>
            <person name="Sykes S."/>
            <person name="Wortman J."/>
            <person name="Nusbaum C."/>
            <person name="Birren B."/>
        </authorList>
    </citation>
    <scope>NUCLEOTIDE SEQUENCE [LARGE SCALE GENOMIC DNA]</scope>
    <source>
        <strain evidence="17 18">PRA339</strain>
    </source>
</reference>
<dbReference type="CDD" id="cd05402">
    <property type="entry name" value="NT_PAP_TUTase"/>
    <property type="match status" value="1"/>
</dbReference>
<feature type="binding site" evidence="12">
    <location>
        <begin position="229"/>
        <end position="230"/>
    </location>
    <ligand>
        <name>ATP</name>
        <dbReference type="ChEBI" id="CHEBI:30616"/>
    </ligand>
</feature>
<dbReference type="Pfam" id="PF20750">
    <property type="entry name" value="PAP_NTPase"/>
    <property type="match status" value="1"/>
</dbReference>
<dbReference type="GO" id="GO:0005524">
    <property type="term" value="F:ATP binding"/>
    <property type="evidence" value="ECO:0007669"/>
    <property type="project" value="UniProtKB-UniRule"/>
</dbReference>
<feature type="binding site" evidence="12">
    <location>
        <begin position="83"/>
        <end position="85"/>
    </location>
    <ligand>
        <name>ATP</name>
        <dbReference type="ChEBI" id="CHEBI:30616"/>
    </ligand>
</feature>
<feature type="binding site" evidence="13">
    <location>
        <position position="98"/>
    </location>
    <ligand>
        <name>Mg(2+)</name>
        <dbReference type="ChEBI" id="CHEBI:18420"/>
        <label>1</label>
        <note>catalytic</note>
    </ligand>
</feature>
<dbReference type="SUPFAM" id="SSF81301">
    <property type="entry name" value="Nucleotidyltransferase"/>
    <property type="match status" value="1"/>
</dbReference>
<dbReference type="Pfam" id="PF04926">
    <property type="entry name" value="PAP_RNA-bind"/>
    <property type="match status" value="1"/>
</dbReference>
<evidence type="ECO:0000256" key="12">
    <source>
        <dbReference type="PIRSR" id="PIRSR018425-1"/>
    </source>
</evidence>
<evidence type="ECO:0000256" key="7">
    <source>
        <dbReference type="ARBA" id="ARBA00022741"/>
    </source>
</evidence>
<feature type="binding site" evidence="12">
    <location>
        <position position="220"/>
    </location>
    <ligand>
        <name>ATP</name>
        <dbReference type="ChEBI" id="CHEBI:30616"/>
    </ligand>
</feature>
<feature type="binding site" evidence="12">
    <location>
        <position position="211"/>
    </location>
    <ligand>
        <name>ATP</name>
        <dbReference type="ChEBI" id="CHEBI:30616"/>
    </ligand>
</feature>
<reference evidence="18" key="1">
    <citation type="submission" date="2013-02" db="EMBL/GenBank/DDBJ databases">
        <authorList>
            <consortium name="The Broad Institute Genome Sequencing Platform"/>
            <person name="Cuomo C."/>
            <person name="Becnel J."/>
            <person name="Sanscrainte N."/>
            <person name="Walker B."/>
            <person name="Young S.K."/>
            <person name="Zeng Q."/>
            <person name="Gargeya S."/>
            <person name="Fitzgerald M."/>
            <person name="Haas B."/>
            <person name="Abouelleil A."/>
            <person name="Alvarado L."/>
            <person name="Arachchi H.M."/>
            <person name="Berlin A.M."/>
            <person name="Chapman S.B."/>
            <person name="Dewar J."/>
            <person name="Goldberg J."/>
            <person name="Griggs A."/>
            <person name="Gujja S."/>
            <person name="Hansen M."/>
            <person name="Howarth C."/>
            <person name="Imamovic A."/>
            <person name="Larimer J."/>
            <person name="McCowan C."/>
            <person name="Murphy C."/>
            <person name="Neiman D."/>
            <person name="Pearson M."/>
            <person name="Priest M."/>
            <person name="Roberts A."/>
            <person name="Saif S."/>
            <person name="Shea T."/>
            <person name="Sisk P."/>
            <person name="Sykes S."/>
            <person name="Wortman J."/>
            <person name="Nusbaum C."/>
            <person name="Birren B."/>
        </authorList>
    </citation>
    <scope>NUCLEOTIDE SEQUENCE [LARGE SCALE GENOMIC DNA]</scope>
    <source>
        <strain evidence="18">PRA339</strain>
    </source>
</reference>
<evidence type="ECO:0000256" key="4">
    <source>
        <dbReference type="ARBA" id="ARBA00022664"/>
    </source>
</evidence>
<comment type="catalytic activity">
    <reaction evidence="11">
        <text>RNA(n) + ATP = RNA(n)-3'-adenine ribonucleotide + diphosphate</text>
        <dbReference type="Rhea" id="RHEA:11332"/>
        <dbReference type="Rhea" id="RHEA-COMP:14527"/>
        <dbReference type="Rhea" id="RHEA-COMP:17347"/>
        <dbReference type="ChEBI" id="CHEBI:30616"/>
        <dbReference type="ChEBI" id="CHEBI:33019"/>
        <dbReference type="ChEBI" id="CHEBI:140395"/>
        <dbReference type="ChEBI" id="CHEBI:173115"/>
        <dbReference type="EC" id="2.7.7.19"/>
    </reaction>
</comment>
<dbReference type="InterPro" id="IPR048840">
    <property type="entry name" value="PolA_pol_NTPase"/>
</dbReference>
<keyword evidence="5 11" id="KW-0808">Transferase</keyword>
<dbReference type="VEuPathDB" id="MicrosporidiaDB:H312_01724"/>
<evidence type="ECO:0000256" key="2">
    <source>
        <dbReference type="ARBA" id="ARBA00004123"/>
    </source>
</evidence>
<sequence length="488" mass="55817">MNPQKHYGVTEPISMELPLEKEKELSEELDKCLLESGFFEDDETAIQREKVLGKLDMLVKQFVAQVCSDIGLEKSGGGKIFTFGSYRLGVHAKGADIDALCVVPKQVTRKHFFNDFYALLNSQNGVKNLLKIEDAFVPLIKFEFFSISIDLTFASLQVNVINEDINLLDNIILKGMDDKCILSVNGNRVTDEILNLVPSPTVFHKALRCIKYWAQRKKVYGHTYGYFGGVAYALSVAKVCQLFPNGNCFTIVSKFFKMLSKFKWPNPIIIKKIEQNDLGFRVWDPSTNLADKFHRMPVITPAYPSMCSTHNVFSSTQYWLTREFNKAYKVVNDALENNNHNWKEELFAPSDFFIVHKSFLTLLVLSDENENYDKLIGYVESRIRLLCAKLEEIESITYAIPFPKCFNIFDEGNSKLKDKFGFNAYKKGSAFFIALDFTGVKMMLHNKKVIIGPLIDEFIKTLVEAQGNIFIKAYTKNEINDLIRNSRK</sequence>
<evidence type="ECO:0000256" key="6">
    <source>
        <dbReference type="ARBA" id="ARBA00022723"/>
    </source>
</evidence>
<dbReference type="EMBL" id="KK365160">
    <property type="protein sequence ID" value="KCZ80841.1"/>
    <property type="molecule type" value="Genomic_DNA"/>
</dbReference>
<feature type="binding site" evidence="13">
    <location>
        <position position="150"/>
    </location>
    <ligand>
        <name>Mg(2+)</name>
        <dbReference type="ChEBI" id="CHEBI:18420"/>
        <label>2</label>
        <note>catalytic</note>
    </ligand>
</feature>
<accession>A0A059F1I5</accession>
<keyword evidence="8 11" id="KW-0067">ATP-binding</keyword>
<evidence type="ECO:0000256" key="8">
    <source>
        <dbReference type="ARBA" id="ARBA00022840"/>
    </source>
</evidence>
<feature type="domain" description="Poly(A) polymerase RNA-binding" evidence="14">
    <location>
        <begin position="351"/>
        <end position="407"/>
    </location>
</feature>
<keyword evidence="6 13" id="KW-0479">Metal-binding</keyword>
<dbReference type="PIRSF" id="PIRSF018425">
    <property type="entry name" value="PolyA_polymerase"/>
    <property type="match status" value="1"/>
</dbReference>
<comment type="cofactor">
    <cofactor evidence="13">
        <name>Mg(2+)</name>
        <dbReference type="ChEBI" id="CHEBI:18420"/>
    </cofactor>
    <text evidence="13">Binds 2 magnesium ions. Also active with manganese.</text>
</comment>
<feature type="binding site" evidence="12">
    <location>
        <begin position="96"/>
        <end position="98"/>
    </location>
    <ligand>
        <name>ATP</name>
        <dbReference type="ChEBI" id="CHEBI:30616"/>
    </ligand>
</feature>
<feature type="binding site" evidence="12">
    <location>
        <position position="150"/>
    </location>
    <ligand>
        <name>ATP</name>
        <dbReference type="ChEBI" id="CHEBI:30616"/>
    </ligand>
</feature>
<dbReference type="InterPro" id="IPR011068">
    <property type="entry name" value="NuclTrfase_I-like_C"/>
</dbReference>
<dbReference type="Pfam" id="PF04928">
    <property type="entry name" value="PAP_central"/>
    <property type="match status" value="1"/>
</dbReference>
<dbReference type="GO" id="GO:1990817">
    <property type="term" value="F:poly(A) RNA polymerase activity"/>
    <property type="evidence" value="ECO:0007669"/>
    <property type="project" value="UniProtKB-UniRule"/>
</dbReference>
<keyword evidence="10 11" id="KW-0539">Nucleus</keyword>
<dbReference type="STRING" id="1288291.A0A059F1I5"/>
<dbReference type="EC" id="2.7.7.19" evidence="11"/>
<dbReference type="SUPFAM" id="SSF55003">
    <property type="entry name" value="PAP/Archaeal CCA-adding enzyme, C-terminal domain"/>
    <property type="match status" value="1"/>
</dbReference>
<dbReference type="PANTHER" id="PTHR10682:SF10">
    <property type="entry name" value="POLYNUCLEOTIDE ADENYLYLTRANSFERASE"/>
    <property type="match status" value="1"/>
</dbReference>
<evidence type="ECO:0000256" key="9">
    <source>
        <dbReference type="ARBA" id="ARBA00022842"/>
    </source>
</evidence>
<dbReference type="GO" id="GO:0006397">
    <property type="term" value="P:mRNA processing"/>
    <property type="evidence" value="ECO:0007669"/>
    <property type="project" value="UniProtKB-KW"/>
</dbReference>
<dbReference type="FunFam" id="1.10.1410.10:FF:000001">
    <property type="entry name" value="Putative poly(A) polymerase gamma"/>
    <property type="match status" value="1"/>
</dbReference>
<dbReference type="OrthoDB" id="412748at2759"/>
<dbReference type="GO" id="GO:0046872">
    <property type="term" value="F:metal ion binding"/>
    <property type="evidence" value="ECO:0007669"/>
    <property type="project" value="UniProtKB-KW"/>
</dbReference>
<dbReference type="Gene3D" id="3.30.460.10">
    <property type="entry name" value="Beta Polymerase, domain 2"/>
    <property type="match status" value="1"/>
</dbReference>
<evidence type="ECO:0000259" key="15">
    <source>
        <dbReference type="Pfam" id="PF04928"/>
    </source>
</evidence>
<dbReference type="GO" id="GO:0031123">
    <property type="term" value="P:RNA 3'-end processing"/>
    <property type="evidence" value="ECO:0007669"/>
    <property type="project" value="InterPro"/>
</dbReference>
<name>A0A059F1I5_9MICR</name>
<comment type="cofactor">
    <cofactor evidence="1">
        <name>Mn(2+)</name>
        <dbReference type="ChEBI" id="CHEBI:29035"/>
    </cofactor>
</comment>
<evidence type="ECO:0000259" key="14">
    <source>
        <dbReference type="Pfam" id="PF04926"/>
    </source>
</evidence>
<keyword evidence="7 11" id="KW-0547">Nucleotide-binding</keyword>
<organism evidence="17 18">
    <name type="scientific">Anncaliia algerae PRA339</name>
    <dbReference type="NCBI Taxonomy" id="1288291"/>
    <lineage>
        <taxon>Eukaryota</taxon>
        <taxon>Fungi</taxon>
        <taxon>Fungi incertae sedis</taxon>
        <taxon>Microsporidia</taxon>
        <taxon>Tubulinosematoidea</taxon>
        <taxon>Tubulinosematidae</taxon>
        <taxon>Anncaliia</taxon>
    </lineage>
</organism>
<dbReference type="InterPro" id="IPR007010">
    <property type="entry name" value="PolA_pol_RNA-bd_dom"/>
</dbReference>
<evidence type="ECO:0000256" key="13">
    <source>
        <dbReference type="PIRSR" id="PIRSR018425-2"/>
    </source>
</evidence>
<dbReference type="SUPFAM" id="SSF81631">
    <property type="entry name" value="PAP/OAS1 substrate-binding domain"/>
    <property type="match status" value="1"/>
</dbReference>
<dbReference type="HOGENOM" id="CLU_011511_4_1_1"/>
<evidence type="ECO:0000256" key="1">
    <source>
        <dbReference type="ARBA" id="ARBA00001936"/>
    </source>
</evidence>
<keyword evidence="4 11" id="KW-0507">mRNA processing</keyword>
<feature type="domain" description="Poly(A) polymerase nucleotidyltransferase" evidence="16">
    <location>
        <begin position="8"/>
        <end position="197"/>
    </location>
</feature>
<gene>
    <name evidence="17" type="ORF">H312_01724</name>
</gene>
<protein>
    <recommendedName>
        <fullName evidence="11">Poly(A) polymerase</fullName>
        <ecNumber evidence="11">2.7.7.19</ecNumber>
    </recommendedName>
</protein>
<comment type="subcellular location">
    <subcellularLocation>
        <location evidence="2 11">Nucleus</location>
    </subcellularLocation>
</comment>
<proteinExistence type="inferred from homology"/>
<dbReference type="GO" id="GO:0003723">
    <property type="term" value="F:RNA binding"/>
    <property type="evidence" value="ECO:0007669"/>
    <property type="project" value="UniProtKB-UniRule"/>
</dbReference>
<comment type="similarity">
    <text evidence="3 11">Belongs to the poly(A) polymerase family.</text>
</comment>
<dbReference type="InterPro" id="IPR043519">
    <property type="entry name" value="NT_sf"/>
</dbReference>
<keyword evidence="18" id="KW-1185">Reference proteome</keyword>
<dbReference type="AlphaFoldDB" id="A0A059F1I5"/>
<dbReference type="FunFam" id="3.30.460.10:FF:000002">
    <property type="entry name" value="Poly(A) polymerase alpha, putative"/>
    <property type="match status" value="1"/>
</dbReference>
<feature type="binding site" evidence="13">
    <location>
        <position position="98"/>
    </location>
    <ligand>
        <name>Mg(2+)</name>
        <dbReference type="ChEBI" id="CHEBI:18420"/>
        <label>2</label>
        <note>catalytic</note>
    </ligand>
</feature>
<evidence type="ECO:0000256" key="5">
    <source>
        <dbReference type="ARBA" id="ARBA00022679"/>
    </source>
</evidence>
<evidence type="ECO:0000256" key="3">
    <source>
        <dbReference type="ARBA" id="ARBA00010912"/>
    </source>
</evidence>
<dbReference type="Proteomes" id="UP000030655">
    <property type="component" value="Unassembled WGS sequence"/>
</dbReference>
<keyword evidence="9 13" id="KW-0460">Magnesium</keyword>
<dbReference type="GO" id="GO:0005634">
    <property type="term" value="C:nucleus"/>
    <property type="evidence" value="ECO:0007669"/>
    <property type="project" value="UniProtKB-SubCell"/>
</dbReference>
<dbReference type="Gene3D" id="3.30.70.590">
    <property type="entry name" value="Poly(A) polymerase predicted RNA binding domain"/>
    <property type="match status" value="1"/>
</dbReference>
<evidence type="ECO:0000256" key="11">
    <source>
        <dbReference type="PIRNR" id="PIRNR018425"/>
    </source>
</evidence>
<dbReference type="InterPro" id="IPR007012">
    <property type="entry name" value="PolA_pol_cen_dom"/>
</dbReference>
<feature type="domain" description="Poly(A) polymerase central" evidence="15">
    <location>
        <begin position="202"/>
        <end position="347"/>
    </location>
</feature>
<feature type="binding site" evidence="13">
    <location>
        <position position="96"/>
    </location>
    <ligand>
        <name>Mg(2+)</name>
        <dbReference type="ChEBI" id="CHEBI:18420"/>
        <label>2</label>
        <note>catalytic</note>
    </ligand>
</feature>
<dbReference type="PANTHER" id="PTHR10682">
    <property type="entry name" value="POLY A POLYMERASE"/>
    <property type="match status" value="1"/>
</dbReference>
<evidence type="ECO:0000313" key="17">
    <source>
        <dbReference type="EMBL" id="KCZ80841.1"/>
    </source>
</evidence>
<feature type="binding site" evidence="13">
    <location>
        <position position="96"/>
    </location>
    <ligand>
        <name>Mg(2+)</name>
        <dbReference type="ChEBI" id="CHEBI:18420"/>
        <label>1</label>
        <note>catalytic</note>
    </ligand>
</feature>
<evidence type="ECO:0000256" key="10">
    <source>
        <dbReference type="ARBA" id="ARBA00023242"/>
    </source>
</evidence>